<keyword evidence="1" id="KW-0472">Membrane</keyword>
<keyword evidence="1" id="KW-0812">Transmembrane</keyword>
<dbReference type="AlphaFoldDB" id="A0A510Y4B7"/>
<comment type="caution">
    <text evidence="2">The sequence shown here is derived from an EMBL/GenBank/DDBJ whole genome shotgun (WGS) entry which is preliminary data.</text>
</comment>
<dbReference type="STRING" id="1371.GCA_900166605_02595"/>
<dbReference type="RefSeq" id="WP_158219122.1">
    <property type="nucleotide sequence ID" value="NZ_BJUN01000005.1"/>
</dbReference>
<accession>A0A510Y4B7</accession>
<proteinExistence type="predicted"/>
<protein>
    <submittedName>
        <fullName evidence="2">Uncharacterized protein</fullName>
    </submittedName>
</protein>
<keyword evidence="3" id="KW-1185">Reference proteome</keyword>
<feature type="transmembrane region" description="Helical" evidence="1">
    <location>
        <begin position="6"/>
        <end position="23"/>
    </location>
</feature>
<organism evidence="2 3">
    <name type="scientific">Marinococcus halophilus</name>
    <dbReference type="NCBI Taxonomy" id="1371"/>
    <lineage>
        <taxon>Bacteria</taxon>
        <taxon>Bacillati</taxon>
        <taxon>Bacillota</taxon>
        <taxon>Bacilli</taxon>
        <taxon>Bacillales</taxon>
        <taxon>Bacillaceae</taxon>
        <taxon>Marinococcus</taxon>
    </lineage>
</organism>
<keyword evidence="1" id="KW-1133">Transmembrane helix</keyword>
<reference evidence="2 3" key="1">
    <citation type="submission" date="2019-07" db="EMBL/GenBank/DDBJ databases">
        <title>Whole genome shotgun sequence of Marinococcus halophilus NBRC 102359.</title>
        <authorList>
            <person name="Hosoyama A."/>
            <person name="Uohara A."/>
            <person name="Ohji S."/>
            <person name="Ichikawa N."/>
        </authorList>
    </citation>
    <scope>NUCLEOTIDE SEQUENCE [LARGE SCALE GENOMIC DNA]</scope>
    <source>
        <strain evidence="2 3">NBRC 102359</strain>
    </source>
</reference>
<dbReference type="EMBL" id="BJUN01000005">
    <property type="protein sequence ID" value="GEK58186.1"/>
    <property type="molecule type" value="Genomic_DNA"/>
</dbReference>
<evidence type="ECO:0000313" key="3">
    <source>
        <dbReference type="Proteomes" id="UP000321051"/>
    </source>
</evidence>
<evidence type="ECO:0000313" key="2">
    <source>
        <dbReference type="EMBL" id="GEK58186.1"/>
    </source>
</evidence>
<name>A0A510Y4B7_MARHA</name>
<dbReference type="Proteomes" id="UP000321051">
    <property type="component" value="Unassembled WGS sequence"/>
</dbReference>
<gene>
    <name evidence="2" type="ORF">MHA01_10910</name>
</gene>
<evidence type="ECO:0000256" key="1">
    <source>
        <dbReference type="SAM" id="Phobius"/>
    </source>
</evidence>
<sequence>MDWTIIFPFAGLMLVIIAEMYRTNVKLQRSEQRAQALEKSSSGRDVDKTG</sequence>